<comment type="caution">
    <text evidence="1">The sequence shown here is derived from an EMBL/GenBank/DDBJ whole genome shotgun (WGS) entry which is preliminary data.</text>
</comment>
<gene>
    <name evidence="1" type="ORF">SDC9_49856</name>
</gene>
<protein>
    <recommendedName>
        <fullName evidence="2">Phospholipase</fullName>
    </recommendedName>
</protein>
<dbReference type="AlphaFoldDB" id="A0A644WJ07"/>
<accession>A0A644WJ07</accession>
<organism evidence="1">
    <name type="scientific">bioreactor metagenome</name>
    <dbReference type="NCBI Taxonomy" id="1076179"/>
    <lineage>
        <taxon>unclassified sequences</taxon>
        <taxon>metagenomes</taxon>
        <taxon>ecological metagenomes</taxon>
    </lineage>
</organism>
<proteinExistence type="predicted"/>
<dbReference type="EMBL" id="VSSQ01000966">
    <property type="protein sequence ID" value="MPM03589.1"/>
    <property type="molecule type" value="Genomic_DNA"/>
</dbReference>
<evidence type="ECO:0008006" key="2">
    <source>
        <dbReference type="Google" id="ProtNLM"/>
    </source>
</evidence>
<reference evidence="1" key="1">
    <citation type="submission" date="2019-08" db="EMBL/GenBank/DDBJ databases">
        <authorList>
            <person name="Kucharzyk K."/>
            <person name="Murdoch R.W."/>
            <person name="Higgins S."/>
            <person name="Loffler F."/>
        </authorList>
    </citation>
    <scope>NUCLEOTIDE SEQUENCE</scope>
</reference>
<sequence>MWVLIIVLVAGAGLLMLFTYLNRKKKTEEVEIKFEMDEECCGAHEVCDKDSLLNPDCDIVYYDDEELDELSGVSPSSFTDNQKNQLADVFYTLKESDVAGWLRSLQLRKIELPEDIKEEALMIVRERRTVKV</sequence>
<evidence type="ECO:0000313" key="1">
    <source>
        <dbReference type="EMBL" id="MPM03589.1"/>
    </source>
</evidence>
<name>A0A644WJ07_9ZZZZ</name>